<accession>A0A454CWH7</accession>
<dbReference type="AlphaFoldDB" id="A0A454CWH7"/>
<protein>
    <submittedName>
        <fullName evidence="1">Uncharacterized protein</fullName>
    </submittedName>
</protein>
<dbReference type="EMBL" id="AJSR01001504">
    <property type="protein sequence ID" value="EKM30749.1"/>
    <property type="molecule type" value="Genomic_DNA"/>
</dbReference>
<evidence type="ECO:0000313" key="1">
    <source>
        <dbReference type="EMBL" id="EKM30749.1"/>
    </source>
</evidence>
<gene>
    <name evidence="1" type="ORF">VCHENC02_3542B</name>
</gene>
<feature type="non-terminal residue" evidence="1">
    <location>
        <position position="1"/>
    </location>
</feature>
<reference evidence="1 2" key="1">
    <citation type="submission" date="2012-10" db="EMBL/GenBank/DDBJ databases">
        <title>Genome sequence of Vibrio Cholerae HENC-02.</title>
        <authorList>
            <person name="Eppinger M."/>
            <person name="Hasan N.A."/>
            <person name="Sengamalay N."/>
            <person name="Hine E."/>
            <person name="Su Q."/>
            <person name="Daugherty S.C."/>
            <person name="Young S."/>
            <person name="Sadzewicz L."/>
            <person name="Tallon L."/>
            <person name="Cebula T.A."/>
            <person name="Ravel J."/>
            <person name="Colwell R.R."/>
        </authorList>
    </citation>
    <scope>NUCLEOTIDE SEQUENCE [LARGE SCALE GENOMIC DNA]</scope>
    <source>
        <strain evidence="1 2">HENC-02</strain>
    </source>
</reference>
<name>A0A454CWH7_VIBHA</name>
<organism evidence="1 2">
    <name type="scientific">Vibrio harveyi</name>
    <name type="common">Beneckea harveyi</name>
    <dbReference type="NCBI Taxonomy" id="669"/>
    <lineage>
        <taxon>Bacteria</taxon>
        <taxon>Pseudomonadati</taxon>
        <taxon>Pseudomonadota</taxon>
        <taxon>Gammaproteobacteria</taxon>
        <taxon>Vibrionales</taxon>
        <taxon>Vibrionaceae</taxon>
        <taxon>Vibrio</taxon>
    </lineage>
</organism>
<evidence type="ECO:0000313" key="2">
    <source>
        <dbReference type="Proteomes" id="UP000008367"/>
    </source>
</evidence>
<sequence length="21" mass="2422">RSMQLLTLSLSFLTLFHHGYG</sequence>
<dbReference type="Proteomes" id="UP000008367">
    <property type="component" value="Unassembled WGS sequence"/>
</dbReference>
<comment type="caution">
    <text evidence="1">The sequence shown here is derived from an EMBL/GenBank/DDBJ whole genome shotgun (WGS) entry which is preliminary data.</text>
</comment>
<proteinExistence type="predicted"/>